<evidence type="ECO:0000313" key="6">
    <source>
        <dbReference type="Proteomes" id="UP001634394"/>
    </source>
</evidence>
<organism evidence="5 6">
    <name type="scientific">Sinanodonta woodiana</name>
    <name type="common">Chinese pond mussel</name>
    <name type="synonym">Anodonta woodiana</name>
    <dbReference type="NCBI Taxonomy" id="1069815"/>
    <lineage>
        <taxon>Eukaryota</taxon>
        <taxon>Metazoa</taxon>
        <taxon>Spiralia</taxon>
        <taxon>Lophotrochozoa</taxon>
        <taxon>Mollusca</taxon>
        <taxon>Bivalvia</taxon>
        <taxon>Autobranchia</taxon>
        <taxon>Heteroconchia</taxon>
        <taxon>Palaeoheterodonta</taxon>
        <taxon>Unionida</taxon>
        <taxon>Unionoidea</taxon>
        <taxon>Unionidae</taxon>
        <taxon>Unioninae</taxon>
        <taxon>Sinanodonta</taxon>
    </lineage>
</organism>
<dbReference type="Pfam" id="PF16095">
    <property type="entry name" value="COR-A"/>
    <property type="match status" value="1"/>
</dbReference>
<evidence type="ECO:0000256" key="1">
    <source>
        <dbReference type="ARBA" id="ARBA00022737"/>
    </source>
</evidence>
<feature type="domain" description="DZIP3-like HEPN" evidence="4">
    <location>
        <begin position="521"/>
        <end position="639"/>
    </location>
</feature>
<feature type="compositionally biased region" description="Polar residues" evidence="2">
    <location>
        <begin position="15"/>
        <end position="29"/>
    </location>
</feature>
<reference evidence="5 6" key="1">
    <citation type="submission" date="2024-11" db="EMBL/GenBank/DDBJ databases">
        <title>Chromosome-level genome assembly of the freshwater bivalve Anodonta woodiana.</title>
        <authorList>
            <person name="Chen X."/>
        </authorList>
    </citation>
    <scope>NUCLEOTIDE SEQUENCE [LARGE SCALE GENOMIC DNA]</scope>
    <source>
        <strain evidence="5">MN2024</strain>
        <tissue evidence="5">Gills</tissue>
    </source>
</reference>
<dbReference type="InterPro" id="IPR036388">
    <property type="entry name" value="WH-like_DNA-bd_sf"/>
</dbReference>
<dbReference type="AlphaFoldDB" id="A0ABD3XU60"/>
<evidence type="ECO:0000259" key="4">
    <source>
        <dbReference type="Pfam" id="PF18738"/>
    </source>
</evidence>
<keyword evidence="1" id="KW-0677">Repeat</keyword>
<dbReference type="InterPro" id="IPR041249">
    <property type="entry name" value="HEPN_DZIP3"/>
</dbReference>
<feature type="domain" description="COR" evidence="3">
    <location>
        <begin position="131"/>
        <end position="292"/>
    </location>
</feature>
<dbReference type="EMBL" id="JBJQND010000001">
    <property type="protein sequence ID" value="KAL3889700.1"/>
    <property type="molecule type" value="Genomic_DNA"/>
</dbReference>
<comment type="caution">
    <text evidence="5">The sequence shown here is derived from an EMBL/GenBank/DDBJ whole genome shotgun (WGS) entry which is preliminary data.</text>
</comment>
<evidence type="ECO:0008006" key="7">
    <source>
        <dbReference type="Google" id="ProtNLM"/>
    </source>
</evidence>
<dbReference type="InterPro" id="IPR032171">
    <property type="entry name" value="COR-A"/>
</dbReference>
<protein>
    <recommendedName>
        <fullName evidence="7">C-terminal of Roc (COR) domain-containing protein</fullName>
    </recommendedName>
</protein>
<dbReference type="Proteomes" id="UP001634394">
    <property type="component" value="Unassembled WGS sequence"/>
</dbReference>
<keyword evidence="6" id="KW-1185">Reference proteome</keyword>
<evidence type="ECO:0000313" key="5">
    <source>
        <dbReference type="EMBL" id="KAL3889700.1"/>
    </source>
</evidence>
<gene>
    <name evidence="5" type="ORF">ACJMK2_002029</name>
</gene>
<accession>A0ABD3XU60</accession>
<name>A0ABD3XU60_SINWO</name>
<dbReference type="Pfam" id="PF18738">
    <property type="entry name" value="HEPN_DZIP3"/>
    <property type="match status" value="1"/>
</dbReference>
<proteinExistence type="predicted"/>
<feature type="region of interest" description="Disordered" evidence="2">
    <location>
        <begin position="1"/>
        <end position="29"/>
    </location>
</feature>
<feature type="region of interest" description="Disordered" evidence="2">
    <location>
        <begin position="41"/>
        <end position="64"/>
    </location>
</feature>
<evidence type="ECO:0000256" key="2">
    <source>
        <dbReference type="SAM" id="MobiDB-lite"/>
    </source>
</evidence>
<sequence>MVSNHGGQIVIPGLSGSNNPSPRSHLQDDVQAQTIHEFETNRRVVSSEYNNPDPPKPLKYDGQSQEEYRREHGQIYLNEIRSFLKDKPTAVHLVDEDFAIDNTVLDSKLEELKKKIVEVASHQPYWGEQIPTRWFLLEQELMRLRDAGVKVMSRSTVENLNKEGTVRIEKSEELDLFLRYLHETGTVIYFSIEVLRDNVVLDPRWMIDALKLLINAQPNPPNNSADNNTKSNSTVASADQSDITQKWLDFKEKGILTVELVDVIWTKEKHSDLHEHKEHILRLMEQLNILARPRSFNDMGEKVENYFLTPSMLRQESPGEFVSLEQDVRLVSTPVLCCVFKEKYLPPPIFHRLIAACITRWPVSKKKDTSEHLIFCGCCMFDLDLFHRLTLYCRNHIVFARITRRVIDEVKTPEARLCSRVRKFITLNLSKITSCLGQNLQYELRTQCLSSHVDSEDRMVWLSPPFEMWLADEGHDQDAPITPEHMNYARLCVALITVCGNALRKILLTNFPVPYANIYQAILANRQTLTMRPGRPLLNNDQVMLLFPDPLGNKVGTLDQFDLSLLYILIRNVSTVPAPITGWNKDPCDQPRDTSLGASVERIRSFRNHISGHSADGKISRQDLDDYWSKFEAVIRDIEAVLGEQVCSQELEKQWRQVISIYEAC</sequence>
<evidence type="ECO:0000259" key="3">
    <source>
        <dbReference type="Pfam" id="PF16095"/>
    </source>
</evidence>
<dbReference type="Gene3D" id="1.10.10.10">
    <property type="entry name" value="Winged helix-like DNA-binding domain superfamily/Winged helix DNA-binding domain"/>
    <property type="match status" value="1"/>
</dbReference>